<gene>
    <name evidence="7" type="ORF">FVP74_07490</name>
</gene>
<feature type="compositionally biased region" description="Polar residues" evidence="5">
    <location>
        <begin position="1"/>
        <end position="20"/>
    </location>
</feature>
<accession>A0A5C8I0V1</accession>
<dbReference type="InterPro" id="IPR027417">
    <property type="entry name" value="P-loop_NTPase"/>
</dbReference>
<keyword evidence="3 7" id="KW-0347">Helicase</keyword>
<dbReference type="OrthoDB" id="9810135at2"/>
<reference evidence="7 8" key="1">
    <citation type="submission" date="2019-08" db="EMBL/GenBank/DDBJ databases">
        <authorList>
            <person name="Dong K."/>
        </authorList>
    </citation>
    <scope>NUCLEOTIDE SEQUENCE [LARGE SCALE GENOMIC DNA]</scope>
    <source>
        <strain evidence="7 8">K-1</strain>
    </source>
</reference>
<dbReference type="Pfam" id="PF00580">
    <property type="entry name" value="UvrD-helicase"/>
    <property type="match status" value="1"/>
</dbReference>
<dbReference type="GO" id="GO:0016787">
    <property type="term" value="F:hydrolase activity"/>
    <property type="evidence" value="ECO:0007669"/>
    <property type="project" value="UniProtKB-KW"/>
</dbReference>
<feature type="region of interest" description="Disordered" evidence="5">
    <location>
        <begin position="1"/>
        <end position="21"/>
    </location>
</feature>
<dbReference type="SUPFAM" id="SSF52540">
    <property type="entry name" value="P-loop containing nucleoside triphosphate hydrolases"/>
    <property type="match status" value="1"/>
</dbReference>
<dbReference type="Proteomes" id="UP000321949">
    <property type="component" value="Unassembled WGS sequence"/>
</dbReference>
<keyword evidence="1" id="KW-0547">Nucleotide-binding</keyword>
<feature type="domain" description="UvrD-like helicase ATP-binding" evidence="6">
    <location>
        <begin position="113"/>
        <end position="179"/>
    </location>
</feature>
<dbReference type="GO" id="GO:0004386">
    <property type="term" value="F:helicase activity"/>
    <property type="evidence" value="ECO:0007669"/>
    <property type="project" value="UniProtKB-KW"/>
</dbReference>
<evidence type="ECO:0000256" key="5">
    <source>
        <dbReference type="SAM" id="MobiDB-lite"/>
    </source>
</evidence>
<evidence type="ECO:0000256" key="3">
    <source>
        <dbReference type="ARBA" id="ARBA00022806"/>
    </source>
</evidence>
<keyword evidence="2" id="KW-0378">Hydrolase</keyword>
<dbReference type="RefSeq" id="WP_147051382.1">
    <property type="nucleotide sequence ID" value="NZ_BKAH01000018.1"/>
</dbReference>
<dbReference type="InterPro" id="IPR014016">
    <property type="entry name" value="UvrD-like_ATP-bd"/>
</dbReference>
<evidence type="ECO:0000313" key="8">
    <source>
        <dbReference type="Proteomes" id="UP000321949"/>
    </source>
</evidence>
<keyword evidence="8" id="KW-1185">Reference proteome</keyword>
<dbReference type="Gene3D" id="3.40.50.300">
    <property type="entry name" value="P-loop containing nucleotide triphosphate hydrolases"/>
    <property type="match status" value="1"/>
</dbReference>
<sequence>MMTSFPSAPPGTNDQLSPIRSSRPHDLLEGGLILWPGGATELQVFDSWAALAQQAWTSVGYALVADGDALVAQVQFEGTSRQRVPGSIVVPLLRAGACTRDDVRAVMALALDRPDCQDRIRRRLAESFRSVIVDEVFDANELDLRVVELMLQSGIGTTLVGDPWQALYVFRGATPDAVRELMLRHAIARADLTESFRWKTEAQRSLAADLRAGSPVAIEVAQPDEAVDVALSSTWKPLWNLGSEVLPLAFGSFKGGYEEAGATLLLHYFASVGGEQYFGRQYSHHGLVGSMLTR</sequence>
<protein>
    <submittedName>
        <fullName evidence="7">ATP-dependent helicase</fullName>
    </submittedName>
</protein>
<keyword evidence="4" id="KW-0067">ATP-binding</keyword>
<evidence type="ECO:0000259" key="6">
    <source>
        <dbReference type="Pfam" id="PF00580"/>
    </source>
</evidence>
<comment type="caution">
    <text evidence="7">The sequence shown here is derived from an EMBL/GenBank/DDBJ whole genome shotgun (WGS) entry which is preliminary data.</text>
</comment>
<evidence type="ECO:0000256" key="1">
    <source>
        <dbReference type="ARBA" id="ARBA00022741"/>
    </source>
</evidence>
<dbReference type="GO" id="GO:0005524">
    <property type="term" value="F:ATP binding"/>
    <property type="evidence" value="ECO:0007669"/>
    <property type="project" value="UniProtKB-KW"/>
</dbReference>
<evidence type="ECO:0000256" key="2">
    <source>
        <dbReference type="ARBA" id="ARBA00022801"/>
    </source>
</evidence>
<name>A0A5C8I0V1_9MICO</name>
<dbReference type="EMBL" id="VRSX01000003">
    <property type="protein sequence ID" value="TXK11184.1"/>
    <property type="molecule type" value="Genomic_DNA"/>
</dbReference>
<evidence type="ECO:0000313" key="7">
    <source>
        <dbReference type="EMBL" id="TXK11184.1"/>
    </source>
</evidence>
<evidence type="ECO:0000256" key="4">
    <source>
        <dbReference type="ARBA" id="ARBA00022840"/>
    </source>
</evidence>
<dbReference type="AlphaFoldDB" id="A0A5C8I0V1"/>
<organism evidence="7 8">
    <name type="scientific">Microbacterium saccharophilum</name>
    <dbReference type="NCBI Taxonomy" id="1213358"/>
    <lineage>
        <taxon>Bacteria</taxon>
        <taxon>Bacillati</taxon>
        <taxon>Actinomycetota</taxon>
        <taxon>Actinomycetes</taxon>
        <taxon>Micrococcales</taxon>
        <taxon>Microbacteriaceae</taxon>
        <taxon>Microbacterium</taxon>
    </lineage>
</organism>
<proteinExistence type="predicted"/>